<dbReference type="GO" id="GO:0005829">
    <property type="term" value="C:cytosol"/>
    <property type="evidence" value="ECO:0007669"/>
    <property type="project" value="TreeGrafter"/>
</dbReference>
<reference evidence="12 13" key="1">
    <citation type="submission" date="2014-07" db="EMBL/GenBank/DDBJ databases">
        <authorList>
            <person name="Urmite Genomes Urmite Genomes"/>
        </authorList>
    </citation>
    <scope>NUCLEOTIDE SEQUENCE [LARGE SCALE GENOMIC DNA]</scope>
    <source>
        <strain evidence="12 13">13MG44_air</strain>
    </source>
</reference>
<evidence type="ECO:0000256" key="2">
    <source>
        <dbReference type="ARBA" id="ARBA00011738"/>
    </source>
</evidence>
<sequence length="196" mass="21147">MTKIVIASGNKGKINDFKAIFSDFEVVGIKDILPEFDVEETGATFRENAILKSEAAAEALNLPVISDDSGLSVEALEGRPGVYSARYSGENATDESNNAKLLEELKGIENRAAYFTCVLALSIPGEETLTYEGTLAGEILTESHGAGGFGYDPLFKTLKGIYLGEITSDEKGKISHRGKALEKLMNDTEVFSKLKK</sequence>
<dbReference type="GO" id="GO:0046872">
    <property type="term" value="F:metal ion binding"/>
    <property type="evidence" value="ECO:0007669"/>
    <property type="project" value="UniProtKB-KW"/>
</dbReference>
<protein>
    <recommendedName>
        <fullName evidence="10">dITP/XTP pyrophosphatase</fullName>
        <ecNumber evidence="10">3.6.1.66</ecNumber>
    </recommendedName>
    <alternativeName>
        <fullName evidence="10">Non-canonical purine NTP pyrophosphatase</fullName>
    </alternativeName>
    <alternativeName>
        <fullName evidence="10">Non-standard purine NTP pyrophosphatase</fullName>
    </alternativeName>
    <alternativeName>
        <fullName evidence="10">Nucleoside-triphosphate diphosphatase</fullName>
    </alternativeName>
    <alternativeName>
        <fullName evidence="10">Nucleoside-triphosphate pyrophosphatase</fullName>
        <shortName evidence="10">NTPase</shortName>
    </alternativeName>
</protein>
<feature type="binding site" evidence="10">
    <location>
        <position position="39"/>
    </location>
    <ligand>
        <name>Mg(2+)</name>
        <dbReference type="ChEBI" id="CHEBI:18420"/>
    </ligand>
</feature>
<evidence type="ECO:0000256" key="6">
    <source>
        <dbReference type="ARBA" id="ARBA00022842"/>
    </source>
</evidence>
<comment type="function">
    <text evidence="10">Pyrophosphatase that catalyzes the hydrolysis of nucleoside triphosphates to their monophosphate derivatives, with a high preference for the non-canonical purine nucleotides XTP (xanthosine triphosphate), dITP (deoxyinosine triphosphate) and ITP. Seems to function as a house-cleaning enzyme that removes non-canonical purine nucleotides from the nucleotide pool, thus preventing their incorporation into DNA/RNA and avoiding chromosomal lesions.</text>
</comment>
<feature type="binding site" evidence="10">
    <location>
        <begin position="8"/>
        <end position="13"/>
    </location>
    <ligand>
        <name>substrate</name>
    </ligand>
</feature>
<dbReference type="GO" id="GO:0036220">
    <property type="term" value="F:ITP diphosphatase activity"/>
    <property type="evidence" value="ECO:0007669"/>
    <property type="project" value="UniProtKB-UniRule"/>
</dbReference>
<feature type="binding site" evidence="10">
    <location>
        <position position="69"/>
    </location>
    <ligand>
        <name>substrate</name>
    </ligand>
</feature>
<evidence type="ECO:0000256" key="4">
    <source>
        <dbReference type="ARBA" id="ARBA00022741"/>
    </source>
</evidence>
<dbReference type="SUPFAM" id="SSF52972">
    <property type="entry name" value="ITPase-like"/>
    <property type="match status" value="1"/>
</dbReference>
<keyword evidence="7 10" id="KW-0546">Nucleotide metabolism</keyword>
<comment type="cofactor">
    <cofactor evidence="10">
        <name>Mg(2+)</name>
        <dbReference type="ChEBI" id="CHEBI:18420"/>
    </cofactor>
    <text evidence="10">Binds 1 Mg(2+) ion per subunit.</text>
</comment>
<dbReference type="NCBIfam" id="NF011397">
    <property type="entry name" value="PRK14822.1"/>
    <property type="match status" value="1"/>
</dbReference>
<evidence type="ECO:0000256" key="3">
    <source>
        <dbReference type="ARBA" id="ARBA00022723"/>
    </source>
</evidence>
<keyword evidence="6 10" id="KW-0460">Magnesium</keyword>
<dbReference type="GO" id="GO:0000166">
    <property type="term" value="F:nucleotide binding"/>
    <property type="evidence" value="ECO:0007669"/>
    <property type="project" value="UniProtKB-KW"/>
</dbReference>
<gene>
    <name evidence="12" type="ORF">BN1048_01021</name>
</gene>
<dbReference type="NCBIfam" id="TIGR00042">
    <property type="entry name" value="RdgB/HAM1 family non-canonical purine NTP pyrophosphatase"/>
    <property type="match status" value="1"/>
</dbReference>
<evidence type="ECO:0000256" key="9">
    <source>
        <dbReference type="ARBA" id="ARBA00052017"/>
    </source>
</evidence>
<keyword evidence="3 10" id="KW-0479">Metal-binding</keyword>
<comment type="catalytic activity">
    <reaction evidence="9 10">
        <text>XTP + H2O = XMP + diphosphate + H(+)</text>
        <dbReference type="Rhea" id="RHEA:28610"/>
        <dbReference type="ChEBI" id="CHEBI:15377"/>
        <dbReference type="ChEBI" id="CHEBI:15378"/>
        <dbReference type="ChEBI" id="CHEBI:33019"/>
        <dbReference type="ChEBI" id="CHEBI:57464"/>
        <dbReference type="ChEBI" id="CHEBI:61314"/>
        <dbReference type="EC" id="3.6.1.66"/>
    </reaction>
</comment>
<dbReference type="PANTHER" id="PTHR11067:SF9">
    <property type="entry name" value="INOSINE TRIPHOSPHATE PYROPHOSPHATASE"/>
    <property type="match status" value="1"/>
</dbReference>
<dbReference type="HOGENOM" id="CLU_082080_0_2_9"/>
<dbReference type="eggNOG" id="COG0127">
    <property type="taxonomic scope" value="Bacteria"/>
</dbReference>
<feature type="active site" description="Proton acceptor" evidence="10">
    <location>
        <position position="68"/>
    </location>
</feature>
<proteinExistence type="inferred from homology"/>
<dbReference type="RefSeq" id="WP_035809123.1">
    <property type="nucleotide sequence ID" value="NZ_CCSE01000001.1"/>
</dbReference>
<dbReference type="HAMAP" id="MF_01405">
    <property type="entry name" value="Non_canon_purine_NTPase"/>
    <property type="match status" value="1"/>
</dbReference>
<evidence type="ECO:0000256" key="7">
    <source>
        <dbReference type="ARBA" id="ARBA00023080"/>
    </source>
</evidence>
<keyword evidence="13" id="KW-1185">Reference proteome</keyword>
<evidence type="ECO:0000256" key="10">
    <source>
        <dbReference type="HAMAP-Rule" id="MF_01405"/>
    </source>
</evidence>
<evidence type="ECO:0000313" key="13">
    <source>
        <dbReference type="Proteomes" id="UP000044136"/>
    </source>
</evidence>
<feature type="binding site" evidence="10">
    <location>
        <position position="68"/>
    </location>
    <ligand>
        <name>Mg(2+)</name>
        <dbReference type="ChEBI" id="CHEBI:18420"/>
    </ligand>
</feature>
<evidence type="ECO:0000256" key="1">
    <source>
        <dbReference type="ARBA" id="ARBA00008023"/>
    </source>
</evidence>
<dbReference type="STRING" id="1461582.BN1048_01021"/>
<dbReference type="InterPro" id="IPR029001">
    <property type="entry name" value="ITPase-like_fam"/>
</dbReference>
<organism evidence="12 13">
    <name type="scientific">Jeotgalicoccus saudimassiliensis</name>
    <dbReference type="NCBI Taxonomy" id="1461582"/>
    <lineage>
        <taxon>Bacteria</taxon>
        <taxon>Bacillati</taxon>
        <taxon>Bacillota</taxon>
        <taxon>Bacilli</taxon>
        <taxon>Bacillales</taxon>
        <taxon>Staphylococcaceae</taxon>
        <taxon>Jeotgalicoccus</taxon>
    </lineage>
</organism>
<dbReference type="EC" id="3.6.1.66" evidence="10"/>
<feature type="binding site" evidence="10">
    <location>
        <begin position="176"/>
        <end position="177"/>
    </location>
    <ligand>
        <name>substrate</name>
    </ligand>
</feature>
<evidence type="ECO:0000313" key="12">
    <source>
        <dbReference type="EMBL" id="CEA00618.1"/>
    </source>
</evidence>
<keyword evidence="4 10" id="KW-0547">Nucleotide-binding</keyword>
<dbReference type="Pfam" id="PF01725">
    <property type="entry name" value="Ham1p_like"/>
    <property type="match status" value="1"/>
</dbReference>
<comment type="catalytic activity">
    <reaction evidence="10">
        <text>ITP + H2O = IMP + diphosphate + H(+)</text>
        <dbReference type="Rhea" id="RHEA:29399"/>
        <dbReference type="ChEBI" id="CHEBI:15377"/>
        <dbReference type="ChEBI" id="CHEBI:15378"/>
        <dbReference type="ChEBI" id="CHEBI:33019"/>
        <dbReference type="ChEBI" id="CHEBI:58053"/>
        <dbReference type="ChEBI" id="CHEBI:61402"/>
        <dbReference type="EC" id="3.6.1.66"/>
    </reaction>
</comment>
<comment type="catalytic activity">
    <reaction evidence="8 10">
        <text>dITP + H2O = dIMP + diphosphate + H(+)</text>
        <dbReference type="Rhea" id="RHEA:28342"/>
        <dbReference type="ChEBI" id="CHEBI:15377"/>
        <dbReference type="ChEBI" id="CHEBI:15378"/>
        <dbReference type="ChEBI" id="CHEBI:33019"/>
        <dbReference type="ChEBI" id="CHEBI:61194"/>
        <dbReference type="ChEBI" id="CHEBI:61382"/>
        <dbReference type="EC" id="3.6.1.66"/>
    </reaction>
</comment>
<evidence type="ECO:0000256" key="8">
    <source>
        <dbReference type="ARBA" id="ARBA00051875"/>
    </source>
</evidence>
<dbReference type="EMBL" id="CCSE01000001">
    <property type="protein sequence ID" value="CEA00618.1"/>
    <property type="molecule type" value="Genomic_DNA"/>
</dbReference>
<keyword evidence="5 10" id="KW-0378">Hydrolase</keyword>
<comment type="similarity">
    <text evidence="1 10 11">Belongs to the HAM1 NTPase family.</text>
</comment>
<feature type="binding site" evidence="10">
    <location>
        <begin position="149"/>
        <end position="152"/>
    </location>
    <ligand>
        <name>substrate</name>
    </ligand>
</feature>
<dbReference type="GO" id="GO:0009117">
    <property type="term" value="P:nucleotide metabolic process"/>
    <property type="evidence" value="ECO:0007669"/>
    <property type="project" value="UniProtKB-KW"/>
</dbReference>
<dbReference type="GO" id="GO:0017111">
    <property type="term" value="F:ribonucleoside triphosphate phosphatase activity"/>
    <property type="evidence" value="ECO:0007669"/>
    <property type="project" value="InterPro"/>
</dbReference>
<dbReference type="PANTHER" id="PTHR11067">
    <property type="entry name" value="INOSINE TRIPHOSPHATE PYROPHOSPHATASE/HAM1 PROTEIN"/>
    <property type="match status" value="1"/>
</dbReference>
<dbReference type="InterPro" id="IPR020922">
    <property type="entry name" value="dITP/XTP_pyrophosphatase"/>
</dbReference>
<name>A0A078LZT1_9STAP</name>
<dbReference type="FunFam" id="3.90.950.10:FF:000001">
    <property type="entry name" value="dITP/XTP pyrophosphatase"/>
    <property type="match status" value="1"/>
</dbReference>
<comment type="subunit">
    <text evidence="2 10">Homodimer.</text>
</comment>
<feature type="binding site" evidence="10">
    <location>
        <position position="171"/>
    </location>
    <ligand>
        <name>substrate</name>
    </ligand>
</feature>
<dbReference type="GO" id="GO:0036222">
    <property type="term" value="F:XTP diphosphatase activity"/>
    <property type="evidence" value="ECO:0007669"/>
    <property type="project" value="UniProtKB-UniRule"/>
</dbReference>
<dbReference type="GO" id="GO:0009146">
    <property type="term" value="P:purine nucleoside triphosphate catabolic process"/>
    <property type="evidence" value="ECO:0007669"/>
    <property type="project" value="UniProtKB-UniRule"/>
</dbReference>
<dbReference type="AlphaFoldDB" id="A0A078LZT1"/>
<dbReference type="CDD" id="cd00515">
    <property type="entry name" value="HAM1"/>
    <property type="match status" value="1"/>
</dbReference>
<dbReference type="GO" id="GO:0035870">
    <property type="term" value="F:dITP diphosphatase activity"/>
    <property type="evidence" value="ECO:0007669"/>
    <property type="project" value="UniProtKB-UniRule"/>
</dbReference>
<dbReference type="OrthoDB" id="9807456at2"/>
<accession>A0A078LZT1</accession>
<evidence type="ECO:0000256" key="5">
    <source>
        <dbReference type="ARBA" id="ARBA00022801"/>
    </source>
</evidence>
<dbReference type="InterPro" id="IPR002637">
    <property type="entry name" value="RdgB/HAM1"/>
</dbReference>
<evidence type="ECO:0000256" key="11">
    <source>
        <dbReference type="RuleBase" id="RU003781"/>
    </source>
</evidence>
<dbReference type="Proteomes" id="UP000044136">
    <property type="component" value="Unassembled WGS sequence"/>
</dbReference>
<dbReference type="Gene3D" id="3.90.950.10">
    <property type="match status" value="1"/>
</dbReference>